<dbReference type="SUPFAM" id="SSF52833">
    <property type="entry name" value="Thioredoxin-like"/>
    <property type="match status" value="1"/>
</dbReference>
<dbReference type="InterPro" id="IPR001853">
    <property type="entry name" value="DSBA-like_thioredoxin_dom"/>
</dbReference>
<accession>A0A8H4UB01</accession>
<proteinExistence type="predicted"/>
<dbReference type="AlphaFoldDB" id="A0A8H4UB01"/>
<comment type="caution">
    <text evidence="2">The sequence shown here is derived from an EMBL/GenBank/DDBJ whole genome shotgun (WGS) entry which is preliminary data.</text>
</comment>
<dbReference type="GO" id="GO:0016491">
    <property type="term" value="F:oxidoreductase activity"/>
    <property type="evidence" value="ECO:0007669"/>
    <property type="project" value="InterPro"/>
</dbReference>
<dbReference type="Pfam" id="PF01323">
    <property type="entry name" value="DSBA"/>
    <property type="match status" value="1"/>
</dbReference>
<reference evidence="2" key="1">
    <citation type="journal article" date="2020" name="BMC Genomics">
        <title>Correction to: Identification and distribution of gene clusters required for synthesis of sphingolipid metabolism inhibitors in diverse species of the filamentous fungus Fusarium.</title>
        <authorList>
            <person name="Kim H.S."/>
            <person name="Lohmar J.M."/>
            <person name="Busman M."/>
            <person name="Brown D.W."/>
            <person name="Naumann T.A."/>
            <person name="Divon H.H."/>
            <person name="Lysoe E."/>
            <person name="Uhlig S."/>
            <person name="Proctor R.H."/>
        </authorList>
    </citation>
    <scope>NUCLEOTIDE SEQUENCE</scope>
    <source>
        <strain evidence="2">NRRL 20472</strain>
    </source>
</reference>
<name>A0A8H4UB01_9HYPO</name>
<dbReference type="PANTHER" id="PTHR13887">
    <property type="entry name" value="GLUTATHIONE S-TRANSFERASE KAPPA"/>
    <property type="match status" value="1"/>
</dbReference>
<protein>
    <recommendedName>
        <fullName evidence="1">DSBA-like thioredoxin domain-containing protein</fullName>
    </recommendedName>
</protein>
<dbReference type="OrthoDB" id="1930760at2759"/>
<sequence>MAIALYQKTYPGGKSDKISIWWQPYYLNYGPSTHSIDKQEAADQRLSDMTTEQRDKLYTRMNQIGRAVGINFKGGGKVGDTRLAHVLARLGSIKEPDVENAVIEGIFKAYHEEEKDITDRDVLGEIGIGSGISAVEVEEYLGIREPESLYETQRHVDEEARGNKERLAGAGVPAITIQGLRLEGQLDVEDLMEALVRAKEGDTAS</sequence>
<feature type="domain" description="DSBA-like thioredoxin" evidence="1">
    <location>
        <begin position="16"/>
        <end position="195"/>
    </location>
</feature>
<evidence type="ECO:0000259" key="1">
    <source>
        <dbReference type="Pfam" id="PF01323"/>
    </source>
</evidence>
<evidence type="ECO:0000313" key="3">
    <source>
        <dbReference type="Proteomes" id="UP000622797"/>
    </source>
</evidence>
<evidence type="ECO:0000313" key="2">
    <source>
        <dbReference type="EMBL" id="KAF4973131.1"/>
    </source>
</evidence>
<reference evidence="2" key="2">
    <citation type="submission" date="2020-05" db="EMBL/GenBank/DDBJ databases">
        <authorList>
            <person name="Kim H.-S."/>
            <person name="Proctor R.H."/>
            <person name="Brown D.W."/>
        </authorList>
    </citation>
    <scope>NUCLEOTIDE SEQUENCE</scope>
    <source>
        <strain evidence="2">NRRL 20472</strain>
    </source>
</reference>
<dbReference type="InterPro" id="IPR036249">
    <property type="entry name" value="Thioredoxin-like_sf"/>
</dbReference>
<dbReference type="EMBL" id="JABEXW010000028">
    <property type="protein sequence ID" value="KAF4973131.1"/>
    <property type="molecule type" value="Genomic_DNA"/>
</dbReference>
<dbReference type="Proteomes" id="UP000622797">
    <property type="component" value="Unassembled WGS sequence"/>
</dbReference>
<gene>
    <name evidence="2" type="ORF">FSARC_475</name>
</gene>
<dbReference type="Gene3D" id="3.40.30.10">
    <property type="entry name" value="Glutaredoxin"/>
    <property type="match status" value="1"/>
</dbReference>
<dbReference type="PANTHER" id="PTHR13887:SF41">
    <property type="entry name" value="THIOREDOXIN SUPERFAMILY PROTEIN"/>
    <property type="match status" value="1"/>
</dbReference>
<organism evidence="2 3">
    <name type="scientific">Fusarium sarcochroum</name>
    <dbReference type="NCBI Taxonomy" id="1208366"/>
    <lineage>
        <taxon>Eukaryota</taxon>
        <taxon>Fungi</taxon>
        <taxon>Dikarya</taxon>
        <taxon>Ascomycota</taxon>
        <taxon>Pezizomycotina</taxon>
        <taxon>Sordariomycetes</taxon>
        <taxon>Hypocreomycetidae</taxon>
        <taxon>Hypocreales</taxon>
        <taxon>Nectriaceae</taxon>
        <taxon>Fusarium</taxon>
        <taxon>Fusarium lateritium species complex</taxon>
    </lineage>
</organism>
<keyword evidence="3" id="KW-1185">Reference proteome</keyword>